<evidence type="ECO:0000313" key="7">
    <source>
        <dbReference type="Proteomes" id="UP000285750"/>
    </source>
</evidence>
<accession>A0A3E4WMI6</accession>
<organism evidence="3 5">
    <name type="scientific">Phocaeicola plebeius</name>
    <dbReference type="NCBI Taxonomy" id="310297"/>
    <lineage>
        <taxon>Bacteria</taxon>
        <taxon>Pseudomonadati</taxon>
        <taxon>Bacteroidota</taxon>
        <taxon>Bacteroidia</taxon>
        <taxon>Bacteroidales</taxon>
        <taxon>Bacteroidaceae</taxon>
        <taxon>Phocaeicola</taxon>
    </lineage>
</organism>
<dbReference type="EMBL" id="QSQT01000001">
    <property type="protein sequence ID" value="RGK58350.1"/>
    <property type="molecule type" value="Genomic_DNA"/>
</dbReference>
<keyword evidence="1" id="KW-0472">Membrane</keyword>
<evidence type="ECO:0000313" key="2">
    <source>
        <dbReference type="EMBL" id="RGK58350.1"/>
    </source>
</evidence>
<evidence type="ECO:0000313" key="4">
    <source>
        <dbReference type="EMBL" id="RGS05966.1"/>
    </source>
</evidence>
<sequence>METKQKFLQLQFCTLLVVCTLLPDLGSLVGSLIGMPDFDIPVFCCQIIGIVGGGLALYSFYKTLGKELPVPFLGLAGGGLFIALLTLIPNTPMWLDYVSLIALLIAVFMAKGSLGIQWNNQGSQGAYFILLAILLHVYDSIGDNTLTAIAALLGLILYLVGLGKLKANLDADGAKGASRLKIAVILGIVAVVFGWIPLLGGIIAGILLIIGFIFEFLGYGSMKQSASLGADGQKGAGYLRNSMIVLLVGAFIDLFPLTGLIVGLISLVALWLVFKGWNLILLGMEVEKEAEIEN</sequence>
<feature type="transmembrane region" description="Helical" evidence="1">
    <location>
        <begin position="243"/>
        <end position="274"/>
    </location>
</feature>
<evidence type="ECO:0000313" key="5">
    <source>
        <dbReference type="Proteomes" id="UP000260780"/>
    </source>
</evidence>
<keyword evidence="1" id="KW-0812">Transmembrane</keyword>
<dbReference type="Proteomes" id="UP000260862">
    <property type="component" value="Unassembled WGS sequence"/>
</dbReference>
<feature type="transmembrane region" description="Helical" evidence="1">
    <location>
        <begin position="202"/>
        <end position="222"/>
    </location>
</feature>
<dbReference type="Proteomes" id="UP000260780">
    <property type="component" value="Unassembled WGS sequence"/>
</dbReference>
<dbReference type="EMBL" id="QRUY01000024">
    <property type="protein sequence ID" value="RGS05966.1"/>
    <property type="molecule type" value="Genomic_DNA"/>
</dbReference>
<feature type="transmembrane region" description="Helical" evidence="1">
    <location>
        <begin position="147"/>
        <end position="165"/>
    </location>
</feature>
<evidence type="ECO:0000256" key="1">
    <source>
        <dbReference type="SAM" id="Phobius"/>
    </source>
</evidence>
<comment type="caution">
    <text evidence="3">The sequence shown here is derived from an EMBL/GenBank/DDBJ whole genome shotgun (WGS) entry which is preliminary data.</text>
</comment>
<feature type="transmembrane region" description="Helical" evidence="1">
    <location>
        <begin position="12"/>
        <end position="34"/>
    </location>
</feature>
<name>A0A3E4WMI6_9BACT</name>
<keyword evidence="6" id="KW-1185">Reference proteome</keyword>
<proteinExistence type="predicted"/>
<keyword evidence="1" id="KW-1133">Transmembrane helix</keyword>
<feature type="transmembrane region" description="Helical" evidence="1">
    <location>
        <begin position="40"/>
        <end position="61"/>
    </location>
</feature>
<evidence type="ECO:0000313" key="6">
    <source>
        <dbReference type="Proteomes" id="UP000260862"/>
    </source>
</evidence>
<feature type="transmembrane region" description="Helical" evidence="1">
    <location>
        <begin position="94"/>
        <end position="113"/>
    </location>
</feature>
<reference evidence="5 6" key="1">
    <citation type="submission" date="2018-08" db="EMBL/GenBank/DDBJ databases">
        <title>A genome reference for cultivated species of the human gut microbiota.</title>
        <authorList>
            <person name="Zou Y."/>
            <person name="Xue W."/>
            <person name="Luo G."/>
        </authorList>
    </citation>
    <scope>NUCLEOTIDE SEQUENCE [LARGE SCALE GENOMIC DNA]</scope>
    <source>
        <strain evidence="4 7">AF24-16AC</strain>
        <strain evidence="3 5">OM08-14</strain>
        <strain evidence="2 6">TF10-3AC</strain>
    </source>
</reference>
<feature type="transmembrane region" description="Helical" evidence="1">
    <location>
        <begin position="68"/>
        <end position="88"/>
    </location>
</feature>
<dbReference type="AlphaFoldDB" id="A0A3E4WMI6"/>
<protein>
    <submittedName>
        <fullName evidence="3">Uncharacterized protein</fullName>
    </submittedName>
</protein>
<feature type="transmembrane region" description="Helical" evidence="1">
    <location>
        <begin position="125"/>
        <end position="141"/>
    </location>
</feature>
<dbReference type="Proteomes" id="UP000285750">
    <property type="component" value="Unassembled WGS sequence"/>
</dbReference>
<dbReference type="EMBL" id="QSTF01000001">
    <property type="protein sequence ID" value="RGM43297.1"/>
    <property type="molecule type" value="Genomic_DNA"/>
</dbReference>
<evidence type="ECO:0000313" key="3">
    <source>
        <dbReference type="EMBL" id="RGM43297.1"/>
    </source>
</evidence>
<gene>
    <name evidence="4" type="ORF">DWY14_10955</name>
    <name evidence="3" type="ORF">DXC17_00890</name>
    <name evidence="2" type="ORF">DXD04_00115</name>
</gene>
<dbReference type="RefSeq" id="WP_117669917.1">
    <property type="nucleotide sequence ID" value="NZ_CATZFG010000002.1"/>
</dbReference>